<dbReference type="SMART" id="SM00257">
    <property type="entry name" value="LysM"/>
    <property type="match status" value="1"/>
</dbReference>
<dbReference type="STRING" id="1048340.SAMN05444487_11188"/>
<protein>
    <submittedName>
        <fullName evidence="2">LysM domain-containing protein</fullName>
    </submittedName>
</protein>
<dbReference type="InterPro" id="IPR036779">
    <property type="entry name" value="LysM_dom_sf"/>
</dbReference>
<dbReference type="RefSeq" id="WP_091740902.1">
    <property type="nucleotide sequence ID" value="NZ_FNNQ01000011.1"/>
</dbReference>
<evidence type="ECO:0000313" key="2">
    <source>
        <dbReference type="EMBL" id="SDX17351.1"/>
    </source>
</evidence>
<feature type="domain" description="LysM" evidence="1">
    <location>
        <begin position="34"/>
        <end position="84"/>
    </location>
</feature>
<dbReference type="Pfam" id="PF01476">
    <property type="entry name" value="LysM"/>
    <property type="match status" value="1"/>
</dbReference>
<gene>
    <name evidence="2" type="ORF">SAMN05444487_11188</name>
</gene>
<dbReference type="EMBL" id="FNNQ01000011">
    <property type="protein sequence ID" value="SDX17351.1"/>
    <property type="molecule type" value="Genomic_DNA"/>
</dbReference>
<proteinExistence type="predicted"/>
<dbReference type="SUPFAM" id="SSF54106">
    <property type="entry name" value="LysM domain"/>
    <property type="match status" value="1"/>
</dbReference>
<organism evidence="2 3">
    <name type="scientific">Marininema mesophilum</name>
    <dbReference type="NCBI Taxonomy" id="1048340"/>
    <lineage>
        <taxon>Bacteria</taxon>
        <taxon>Bacillati</taxon>
        <taxon>Bacillota</taxon>
        <taxon>Bacilli</taxon>
        <taxon>Bacillales</taxon>
        <taxon>Thermoactinomycetaceae</taxon>
        <taxon>Marininema</taxon>
    </lineage>
</organism>
<dbReference type="AlphaFoldDB" id="A0A1H2ZIZ0"/>
<dbReference type="OrthoDB" id="9801998at2"/>
<dbReference type="PROSITE" id="PS51782">
    <property type="entry name" value="LYSM"/>
    <property type="match status" value="1"/>
</dbReference>
<evidence type="ECO:0000259" key="1">
    <source>
        <dbReference type="PROSITE" id="PS51782"/>
    </source>
</evidence>
<dbReference type="InterPro" id="IPR018392">
    <property type="entry name" value="LysM"/>
</dbReference>
<accession>A0A1H2ZIZ0</accession>
<dbReference type="Proteomes" id="UP000198534">
    <property type="component" value="Unassembled WGS sequence"/>
</dbReference>
<keyword evidence="3" id="KW-1185">Reference proteome</keyword>
<reference evidence="2 3" key="1">
    <citation type="submission" date="2016-10" db="EMBL/GenBank/DDBJ databases">
        <authorList>
            <person name="de Groot N.N."/>
        </authorList>
    </citation>
    <scope>NUCLEOTIDE SEQUENCE [LARGE SCALE GENOMIC DNA]</scope>
    <source>
        <strain evidence="2 3">DSM 45610</strain>
    </source>
</reference>
<name>A0A1H2ZIZ0_9BACL</name>
<sequence length="93" mass="10474">MRRWSLFCGLFLVPIIGFWAFIGDSQASKSDSFQTVEVKAGETIWSLAHLYGDPKDDIRKTVDVIQEANQLDTAIIQPGQKLRVPIASEKHDQ</sequence>
<dbReference type="Gene3D" id="3.10.350.10">
    <property type="entry name" value="LysM domain"/>
    <property type="match status" value="1"/>
</dbReference>
<evidence type="ECO:0000313" key="3">
    <source>
        <dbReference type="Proteomes" id="UP000198534"/>
    </source>
</evidence>